<dbReference type="AlphaFoldDB" id="A0A7W4UM40"/>
<protein>
    <submittedName>
        <fullName evidence="1">Putative RecA/RadA family phage recombinase</fullName>
    </submittedName>
</protein>
<evidence type="ECO:0000313" key="1">
    <source>
        <dbReference type="EMBL" id="MBB2956976.1"/>
    </source>
</evidence>
<dbReference type="RefSeq" id="WP_183623454.1">
    <property type="nucleotide sequence ID" value="NZ_JACHWJ010000001.1"/>
</dbReference>
<organism evidence="1 2">
    <name type="scientific">Pseudoclavibacter helvolus</name>
    <dbReference type="NCBI Taxonomy" id="255205"/>
    <lineage>
        <taxon>Bacteria</taxon>
        <taxon>Bacillati</taxon>
        <taxon>Actinomycetota</taxon>
        <taxon>Actinomycetes</taxon>
        <taxon>Micrococcales</taxon>
        <taxon>Microbacteriaceae</taxon>
        <taxon>Pseudoclavibacter</taxon>
    </lineage>
</organism>
<dbReference type="InterPro" id="IPR011231">
    <property type="entry name" value="Phage_VT1-Sakai_H0018"/>
</dbReference>
<comment type="caution">
    <text evidence="1">The sequence shown here is derived from an EMBL/GenBank/DDBJ whole genome shotgun (WGS) entry which is preliminary data.</text>
</comment>
<dbReference type="Pfam" id="PF09956">
    <property type="entry name" value="Phage_cement_2"/>
    <property type="match status" value="1"/>
</dbReference>
<sequence length="121" mass="11802">MADYLPKFKPGGAVTFTASADVIGGRLVAVTGNRTVGPAGADSAAVVGVAGFDAPIGEQVTVYTRAQGVQQLTASAAIAAGAKVSSATAGKVQTIGATTNPIGLALEAATAVDDVIDVLFI</sequence>
<evidence type="ECO:0000313" key="2">
    <source>
        <dbReference type="Proteomes" id="UP000545286"/>
    </source>
</evidence>
<reference evidence="1 2" key="1">
    <citation type="submission" date="2020-08" db="EMBL/GenBank/DDBJ databases">
        <title>Sequencing the genomes of 1000 actinobacteria strains.</title>
        <authorList>
            <person name="Klenk H.-P."/>
        </authorList>
    </citation>
    <scope>NUCLEOTIDE SEQUENCE [LARGE SCALE GENOMIC DNA]</scope>
    <source>
        <strain evidence="1 2">DSM 20419</strain>
    </source>
</reference>
<dbReference type="EMBL" id="JACHWJ010000001">
    <property type="protein sequence ID" value="MBB2956976.1"/>
    <property type="molecule type" value="Genomic_DNA"/>
</dbReference>
<name>A0A7W4UM40_9MICO</name>
<gene>
    <name evidence="1" type="ORF">FHX72_001088</name>
</gene>
<accession>A0A7W4UM40</accession>
<keyword evidence="2" id="KW-1185">Reference proteome</keyword>
<dbReference type="Proteomes" id="UP000545286">
    <property type="component" value="Unassembled WGS sequence"/>
</dbReference>
<proteinExistence type="predicted"/>